<dbReference type="Pfam" id="PF07690">
    <property type="entry name" value="MFS_1"/>
    <property type="match status" value="1"/>
</dbReference>
<evidence type="ECO:0000256" key="7">
    <source>
        <dbReference type="ARBA" id="ARBA00023136"/>
    </source>
</evidence>
<evidence type="ECO:0000313" key="11">
    <source>
        <dbReference type="Proteomes" id="UP000280296"/>
    </source>
</evidence>
<organism evidence="10 11">
    <name type="scientific">Tautonia sociabilis</name>
    <dbReference type="NCBI Taxonomy" id="2080755"/>
    <lineage>
        <taxon>Bacteria</taxon>
        <taxon>Pseudomonadati</taxon>
        <taxon>Planctomycetota</taxon>
        <taxon>Planctomycetia</taxon>
        <taxon>Isosphaerales</taxon>
        <taxon>Isosphaeraceae</taxon>
        <taxon>Tautonia</taxon>
    </lineage>
</organism>
<dbReference type="PANTHER" id="PTHR43271:SF2">
    <property type="entry name" value="BLL2771 PROTEIN"/>
    <property type="match status" value="1"/>
</dbReference>
<dbReference type="Gene3D" id="1.20.1250.20">
    <property type="entry name" value="MFS general substrate transporter like domains"/>
    <property type="match status" value="1"/>
</dbReference>
<dbReference type="AlphaFoldDB" id="A0A432MKJ6"/>
<feature type="transmembrane region" description="Helical" evidence="8">
    <location>
        <begin position="146"/>
        <end position="169"/>
    </location>
</feature>
<comment type="caution">
    <text evidence="10">The sequence shown here is derived from an EMBL/GenBank/DDBJ whole genome shotgun (WGS) entry which is preliminary data.</text>
</comment>
<feature type="domain" description="Major facilitator superfamily (MFS) profile" evidence="9">
    <location>
        <begin position="13"/>
        <end position="192"/>
    </location>
</feature>
<dbReference type="PANTHER" id="PTHR43271">
    <property type="entry name" value="BLL2771 PROTEIN"/>
    <property type="match status" value="1"/>
</dbReference>
<keyword evidence="11" id="KW-1185">Reference proteome</keyword>
<keyword evidence="7 8" id="KW-0472">Membrane</keyword>
<keyword evidence="4" id="KW-1003">Cell membrane</keyword>
<keyword evidence="6 8" id="KW-1133">Transmembrane helix</keyword>
<evidence type="ECO:0000259" key="9">
    <source>
        <dbReference type="PROSITE" id="PS50850"/>
    </source>
</evidence>
<reference evidence="10 11" key="2">
    <citation type="submission" date="2019-01" db="EMBL/GenBank/DDBJ databases">
        <title>Tautonia sociabilis, a novel thermotolerant planctomycete of Isosphaeraceae family, isolated from a 4000 m deep subterranean habitat.</title>
        <authorList>
            <person name="Kovaleva O.L."/>
            <person name="Elcheninov A.G."/>
            <person name="Van Heerden E."/>
            <person name="Toshchakov S.V."/>
            <person name="Novikov A."/>
            <person name="Bonch-Osmolovskaya E.A."/>
            <person name="Kublanov I.V."/>
        </authorList>
    </citation>
    <scope>NUCLEOTIDE SEQUENCE [LARGE SCALE GENOMIC DNA]</scope>
    <source>
        <strain evidence="10 11">GM2012</strain>
    </source>
</reference>
<dbReference type="InterPro" id="IPR020846">
    <property type="entry name" value="MFS_dom"/>
</dbReference>
<feature type="transmembrane region" description="Helical" evidence="8">
    <location>
        <begin position="12"/>
        <end position="31"/>
    </location>
</feature>
<dbReference type="EMBL" id="RYZH01000015">
    <property type="protein sequence ID" value="RUL87931.1"/>
    <property type="molecule type" value="Genomic_DNA"/>
</dbReference>
<reference evidence="10 11" key="1">
    <citation type="submission" date="2018-12" db="EMBL/GenBank/DDBJ databases">
        <authorList>
            <person name="Toschakov S.V."/>
        </authorList>
    </citation>
    <scope>NUCLEOTIDE SEQUENCE [LARGE SCALE GENOMIC DNA]</scope>
    <source>
        <strain evidence="10 11">GM2012</strain>
    </source>
</reference>
<dbReference type="GO" id="GO:0022857">
    <property type="term" value="F:transmembrane transporter activity"/>
    <property type="evidence" value="ECO:0007669"/>
    <property type="project" value="InterPro"/>
</dbReference>
<gene>
    <name evidence="10" type="ORF">TsocGM_09380</name>
</gene>
<dbReference type="SUPFAM" id="SSF103473">
    <property type="entry name" value="MFS general substrate transporter"/>
    <property type="match status" value="1"/>
</dbReference>
<comment type="subcellular location">
    <subcellularLocation>
        <location evidence="1">Cell membrane</location>
        <topology evidence="1">Multi-pass membrane protein</topology>
    </subcellularLocation>
</comment>
<dbReference type="InterPro" id="IPR036259">
    <property type="entry name" value="MFS_trans_sf"/>
</dbReference>
<evidence type="ECO:0000256" key="6">
    <source>
        <dbReference type="ARBA" id="ARBA00022989"/>
    </source>
</evidence>
<dbReference type="RefSeq" id="WP_126725051.1">
    <property type="nucleotide sequence ID" value="NZ_RYZH01000015.1"/>
</dbReference>
<proteinExistence type="inferred from homology"/>
<sequence length="192" mass="20412">MADRTASDRRERLLRVLAAATFLIFFQAYMVAPLIPRLAEVFGVSGRAVGLMVPAYMIPYGVATLFYGLLSDRLGRRPILVGSLVAAALAVALLSLGYDMTQPLLAGIVTMLGGRRGGQAMGLNVVTLFTGFGLGSLLFGEALRLGFAATLVLFAAGQALAALVAIPLFGAEGPPRGPRRPEEMVFKEERRD</sequence>
<keyword evidence="3" id="KW-0813">Transport</keyword>
<name>A0A432MKJ6_9BACT</name>
<evidence type="ECO:0000256" key="2">
    <source>
        <dbReference type="ARBA" id="ARBA00008335"/>
    </source>
</evidence>
<feature type="transmembrane region" description="Helical" evidence="8">
    <location>
        <begin position="51"/>
        <end position="70"/>
    </location>
</feature>
<dbReference type="GO" id="GO:0005886">
    <property type="term" value="C:plasma membrane"/>
    <property type="evidence" value="ECO:0007669"/>
    <property type="project" value="UniProtKB-SubCell"/>
</dbReference>
<dbReference type="OrthoDB" id="9800416at2"/>
<accession>A0A432MKJ6</accession>
<evidence type="ECO:0000256" key="5">
    <source>
        <dbReference type="ARBA" id="ARBA00022692"/>
    </source>
</evidence>
<dbReference type="Proteomes" id="UP000280296">
    <property type="component" value="Unassembled WGS sequence"/>
</dbReference>
<dbReference type="PROSITE" id="PS50850">
    <property type="entry name" value="MFS"/>
    <property type="match status" value="1"/>
</dbReference>
<evidence type="ECO:0000256" key="1">
    <source>
        <dbReference type="ARBA" id="ARBA00004651"/>
    </source>
</evidence>
<dbReference type="InterPro" id="IPR011701">
    <property type="entry name" value="MFS"/>
</dbReference>
<evidence type="ECO:0000256" key="4">
    <source>
        <dbReference type="ARBA" id="ARBA00022475"/>
    </source>
</evidence>
<evidence type="ECO:0000256" key="8">
    <source>
        <dbReference type="SAM" id="Phobius"/>
    </source>
</evidence>
<evidence type="ECO:0000256" key="3">
    <source>
        <dbReference type="ARBA" id="ARBA00022448"/>
    </source>
</evidence>
<evidence type="ECO:0000313" key="10">
    <source>
        <dbReference type="EMBL" id="RUL87931.1"/>
    </source>
</evidence>
<feature type="transmembrane region" description="Helical" evidence="8">
    <location>
        <begin position="118"/>
        <end position="139"/>
    </location>
</feature>
<feature type="transmembrane region" description="Helical" evidence="8">
    <location>
        <begin position="79"/>
        <end position="98"/>
    </location>
</feature>
<comment type="similarity">
    <text evidence="2">Belongs to the major facilitator superfamily.</text>
</comment>
<keyword evidence="5 8" id="KW-0812">Transmembrane</keyword>
<protein>
    <submittedName>
        <fullName evidence="10">MFS transporter</fullName>
    </submittedName>
</protein>